<protein>
    <submittedName>
        <fullName evidence="2">Uncharacterized protein</fullName>
    </submittedName>
</protein>
<reference evidence="2" key="1">
    <citation type="submission" date="2018-08" db="EMBL/GenBank/DDBJ databases">
        <title>HSV2 whole genome sequences from clinical isolates.</title>
        <authorList>
            <person name="Roychoudhury P."/>
            <person name="Greninger A.L."/>
            <person name="Jerome K.R."/>
            <person name="Johnston C."/>
            <person name="Wald A."/>
            <person name="Xie H."/>
        </authorList>
    </citation>
    <scope>NUCLEOTIDE SEQUENCE</scope>
    <source>
        <strain evidence="2">2003-24998</strain>
    </source>
</reference>
<proteinExistence type="predicted"/>
<sequence length="45" mass="4743">MRSTPACGAGLARPGWTTSRGKPSRSRSRTARAARSCLPPATTRT</sequence>
<feature type="region of interest" description="Disordered" evidence="1">
    <location>
        <begin position="1"/>
        <end position="45"/>
    </location>
</feature>
<evidence type="ECO:0000313" key="2">
    <source>
        <dbReference type="EMBL" id="QBH78363.1"/>
    </source>
</evidence>
<dbReference type="EMBL" id="MH790583">
    <property type="protein sequence ID" value="QBH78363.1"/>
    <property type="molecule type" value="Genomic_DNA"/>
</dbReference>
<evidence type="ECO:0000256" key="1">
    <source>
        <dbReference type="SAM" id="MobiDB-lite"/>
    </source>
</evidence>
<feature type="compositionally biased region" description="Basic residues" evidence="1">
    <location>
        <begin position="22"/>
        <end position="32"/>
    </location>
</feature>
<organismHost>
    <name type="scientific">Homo sapiens</name>
    <name type="common">Human</name>
    <dbReference type="NCBI Taxonomy" id="9606"/>
</organismHost>
<name>A0A481TBR8_HHV2</name>
<accession>A0A481TBR8</accession>
<organism evidence="2">
    <name type="scientific">Human herpesvirus 2</name>
    <name type="common">HHV-2</name>
    <name type="synonym">Human herpes simplex virus 2</name>
    <dbReference type="NCBI Taxonomy" id="10310"/>
    <lineage>
        <taxon>Viruses</taxon>
        <taxon>Duplodnaviria</taxon>
        <taxon>Heunggongvirae</taxon>
        <taxon>Peploviricota</taxon>
        <taxon>Herviviricetes</taxon>
        <taxon>Herpesvirales</taxon>
        <taxon>Orthoherpesviridae</taxon>
        <taxon>Alphaherpesvirinae</taxon>
        <taxon>Simplexvirus</taxon>
        <taxon>Simplexvirus humanalpha2</taxon>
    </lineage>
</organism>